<reference evidence="2 3" key="1">
    <citation type="submission" date="2017-11" db="EMBL/GenBank/DDBJ databases">
        <title>De novo assembly and phasing of dikaryotic genomes from two isolates of Puccinia coronata f. sp. avenae, the causal agent of oat crown rust.</title>
        <authorList>
            <person name="Miller M.E."/>
            <person name="Zhang Y."/>
            <person name="Omidvar V."/>
            <person name="Sperschneider J."/>
            <person name="Schwessinger B."/>
            <person name="Raley C."/>
            <person name="Palmer J.M."/>
            <person name="Garnica D."/>
            <person name="Upadhyaya N."/>
            <person name="Rathjen J."/>
            <person name="Taylor J.M."/>
            <person name="Park R.F."/>
            <person name="Dodds P.N."/>
            <person name="Hirsch C.D."/>
            <person name="Kianian S.F."/>
            <person name="Figueroa M."/>
        </authorList>
    </citation>
    <scope>NUCLEOTIDE SEQUENCE [LARGE SCALE GENOMIC DNA]</scope>
    <source>
        <strain evidence="2">12NC29</strain>
    </source>
</reference>
<accession>A0A2N5UXN6</accession>
<dbReference type="Proteomes" id="UP000235388">
    <property type="component" value="Unassembled WGS sequence"/>
</dbReference>
<protein>
    <submittedName>
        <fullName evidence="2">Uncharacterized protein</fullName>
    </submittedName>
</protein>
<keyword evidence="3" id="KW-1185">Reference proteome</keyword>
<dbReference type="EMBL" id="PGCJ01000158">
    <property type="protein sequence ID" value="PLW42406.1"/>
    <property type="molecule type" value="Genomic_DNA"/>
</dbReference>
<feature type="region of interest" description="Disordered" evidence="1">
    <location>
        <begin position="148"/>
        <end position="225"/>
    </location>
</feature>
<evidence type="ECO:0000313" key="2">
    <source>
        <dbReference type="EMBL" id="PLW42406.1"/>
    </source>
</evidence>
<proteinExistence type="predicted"/>
<comment type="caution">
    <text evidence="2">The sequence shown here is derived from an EMBL/GenBank/DDBJ whole genome shotgun (WGS) entry which is preliminary data.</text>
</comment>
<dbReference type="AlphaFoldDB" id="A0A2N5UXN6"/>
<name>A0A2N5UXN6_9BASI</name>
<evidence type="ECO:0000256" key="1">
    <source>
        <dbReference type="SAM" id="MobiDB-lite"/>
    </source>
</evidence>
<feature type="compositionally biased region" description="Polar residues" evidence="1">
    <location>
        <begin position="197"/>
        <end position="207"/>
    </location>
</feature>
<organism evidence="2 3">
    <name type="scientific">Puccinia coronata f. sp. avenae</name>
    <dbReference type="NCBI Taxonomy" id="200324"/>
    <lineage>
        <taxon>Eukaryota</taxon>
        <taxon>Fungi</taxon>
        <taxon>Dikarya</taxon>
        <taxon>Basidiomycota</taxon>
        <taxon>Pucciniomycotina</taxon>
        <taxon>Pucciniomycetes</taxon>
        <taxon>Pucciniales</taxon>
        <taxon>Pucciniaceae</taxon>
        <taxon>Puccinia</taxon>
    </lineage>
</organism>
<sequence length="270" mass="29627">MVNARNYKDYDDLFSRQEYKGLGPVQRPPPVSIFGRPSEEFNFVWAASPSVHPLDDGVFRNMQVSSNGDPAFSFVVLYNAHQAWLHIRGIHPRGALWSIWSPSECTHSNVQSTPANSVDLIKIPMEDVHTEIPQNIYFMGYEHDHDDADSSTYSKVDSPEPITTTEPTRARGARGRLQGAKSGARKQRAAEGADLSDQISRSLSPLTNCRHHPPIPPRTLLKSPPGIFRQRSLAHGFLSGLLSSGGNGSPRNSGGIVLAQRLVSTLPGTP</sequence>
<evidence type="ECO:0000313" key="3">
    <source>
        <dbReference type="Proteomes" id="UP000235388"/>
    </source>
</evidence>
<gene>
    <name evidence="2" type="ORF">PCANC_09892</name>
</gene>
<feature type="compositionally biased region" description="Polar residues" evidence="1">
    <location>
        <begin position="150"/>
        <end position="167"/>
    </location>
</feature>